<dbReference type="Proteomes" id="UP001596390">
    <property type="component" value="Unassembled WGS sequence"/>
</dbReference>
<evidence type="ECO:0000313" key="3">
    <source>
        <dbReference type="Proteomes" id="UP001596390"/>
    </source>
</evidence>
<keyword evidence="3" id="KW-1185">Reference proteome</keyword>
<dbReference type="RefSeq" id="WP_309243319.1">
    <property type="nucleotide sequence ID" value="NZ_JAODIX010000114.1"/>
</dbReference>
<proteinExistence type="predicted"/>
<protein>
    <submittedName>
        <fullName evidence="2">Phage terminase large subunit family protein</fullName>
    </submittedName>
</protein>
<gene>
    <name evidence="2" type="ORF">ACFQMK_16190</name>
</gene>
<evidence type="ECO:0000313" key="2">
    <source>
        <dbReference type="EMBL" id="MFC7188375.1"/>
    </source>
</evidence>
<dbReference type="InterPro" id="IPR057159">
    <property type="entry name" value="DUF7837"/>
</dbReference>
<sequence>MNADESSLGRCPECGEDISEAWILVEYKKNDGTEGVWAECPACGDVIAPE</sequence>
<accession>A0ABD5YGM7</accession>
<evidence type="ECO:0000259" key="1">
    <source>
        <dbReference type="Pfam" id="PF25207"/>
    </source>
</evidence>
<dbReference type="EMBL" id="JBHSZZ010000114">
    <property type="protein sequence ID" value="MFC7188375.1"/>
    <property type="molecule type" value="Genomic_DNA"/>
</dbReference>
<comment type="caution">
    <text evidence="2">The sequence shown here is derived from an EMBL/GenBank/DDBJ whole genome shotgun (WGS) entry which is preliminary data.</text>
</comment>
<feature type="domain" description="DUF7837" evidence="1">
    <location>
        <begin position="4"/>
        <end position="50"/>
    </location>
</feature>
<organism evidence="2 3">
    <name type="scientific">Halorubrum yunnanense</name>
    <dbReference type="NCBI Taxonomy" id="1526162"/>
    <lineage>
        <taxon>Archaea</taxon>
        <taxon>Methanobacteriati</taxon>
        <taxon>Methanobacteriota</taxon>
        <taxon>Stenosarchaea group</taxon>
        <taxon>Halobacteria</taxon>
        <taxon>Halobacteriales</taxon>
        <taxon>Haloferacaceae</taxon>
        <taxon>Halorubrum</taxon>
    </lineage>
</organism>
<dbReference type="AlphaFoldDB" id="A0ABD5YGM7"/>
<reference evidence="2 3" key="1">
    <citation type="journal article" date="2019" name="Int. J. Syst. Evol. Microbiol.">
        <title>The Global Catalogue of Microorganisms (GCM) 10K type strain sequencing project: providing services to taxonomists for standard genome sequencing and annotation.</title>
        <authorList>
            <consortium name="The Broad Institute Genomics Platform"/>
            <consortium name="The Broad Institute Genome Sequencing Center for Infectious Disease"/>
            <person name="Wu L."/>
            <person name="Ma J."/>
        </authorList>
    </citation>
    <scope>NUCLEOTIDE SEQUENCE [LARGE SCALE GENOMIC DNA]</scope>
    <source>
        <strain evidence="2 3">Q85</strain>
    </source>
</reference>
<name>A0ABD5YGM7_9EURY</name>
<dbReference type="Pfam" id="PF25207">
    <property type="entry name" value="DUF7837"/>
    <property type="match status" value="1"/>
</dbReference>